<evidence type="ECO:0000313" key="15">
    <source>
        <dbReference type="Proteomes" id="UP000664779"/>
    </source>
</evidence>
<proteinExistence type="inferred from homology"/>
<keyword evidence="5" id="KW-1003">Cell membrane</keyword>
<feature type="transmembrane region" description="Helical" evidence="12">
    <location>
        <begin position="67"/>
        <end position="90"/>
    </location>
</feature>
<evidence type="ECO:0000256" key="10">
    <source>
        <dbReference type="ARBA" id="ARBA00022989"/>
    </source>
</evidence>
<feature type="transmembrane region" description="Helical" evidence="12">
    <location>
        <begin position="462"/>
        <end position="484"/>
    </location>
</feature>
<dbReference type="Proteomes" id="UP000664779">
    <property type="component" value="Unassembled WGS sequence"/>
</dbReference>
<dbReference type="InterPro" id="IPR029044">
    <property type="entry name" value="Nucleotide-diphossugar_trans"/>
</dbReference>
<gene>
    <name evidence="14" type="primary">mdoH</name>
    <name evidence="14" type="ORF">J0X15_05775</name>
</gene>
<comment type="similarity">
    <text evidence="3">Belongs to the glycosyltransferase 2 family. OpgH subfamily.</text>
</comment>
<dbReference type="SUPFAM" id="SSF53448">
    <property type="entry name" value="Nucleotide-diphospho-sugar transferases"/>
    <property type="match status" value="1"/>
</dbReference>
<comment type="caution">
    <text evidence="14">The sequence shown here is derived from an EMBL/GenBank/DDBJ whole genome shotgun (WGS) entry which is preliminary data.</text>
</comment>
<dbReference type="NCBIfam" id="NF003958">
    <property type="entry name" value="PRK05454.2-1"/>
    <property type="match status" value="1"/>
</dbReference>
<dbReference type="InterPro" id="IPR001173">
    <property type="entry name" value="Glyco_trans_2-like"/>
</dbReference>
<evidence type="ECO:0000256" key="7">
    <source>
        <dbReference type="ARBA" id="ARBA00022676"/>
    </source>
</evidence>
<evidence type="ECO:0000256" key="1">
    <source>
        <dbReference type="ARBA" id="ARBA00004429"/>
    </source>
</evidence>
<feature type="transmembrane region" description="Helical" evidence="12">
    <location>
        <begin position="541"/>
        <end position="560"/>
    </location>
</feature>
<feature type="transmembrane region" description="Helical" evidence="12">
    <location>
        <begin position="429"/>
        <end position="450"/>
    </location>
</feature>
<keyword evidence="11 12" id="KW-0472">Membrane</keyword>
<evidence type="ECO:0000256" key="11">
    <source>
        <dbReference type="ARBA" id="ARBA00023136"/>
    </source>
</evidence>
<name>A0A939EPG9_9HYPH</name>
<dbReference type="RefSeq" id="WP_206938862.1">
    <property type="nucleotide sequence ID" value="NZ_JAFLNF010000002.1"/>
</dbReference>
<organism evidence="14 15">
    <name type="scientific">Roseibium limicola</name>
    <dbReference type="NCBI Taxonomy" id="2816037"/>
    <lineage>
        <taxon>Bacteria</taxon>
        <taxon>Pseudomonadati</taxon>
        <taxon>Pseudomonadota</taxon>
        <taxon>Alphaproteobacteria</taxon>
        <taxon>Hyphomicrobiales</taxon>
        <taxon>Stappiaceae</taxon>
        <taxon>Roseibium</taxon>
    </lineage>
</organism>
<reference evidence="14" key="1">
    <citation type="submission" date="2021-03" db="EMBL/GenBank/DDBJ databases">
        <title>Roseibium sp. CAU 1637 isolated from Incheon.</title>
        <authorList>
            <person name="Kim W."/>
        </authorList>
    </citation>
    <scope>NUCLEOTIDE SEQUENCE</scope>
    <source>
        <strain evidence="14">CAU 1637</strain>
    </source>
</reference>
<dbReference type="InterPro" id="IPR050321">
    <property type="entry name" value="Glycosyltr_2/OpgH_subfam"/>
</dbReference>
<keyword evidence="6" id="KW-0997">Cell inner membrane</keyword>
<evidence type="ECO:0000313" key="14">
    <source>
        <dbReference type="EMBL" id="MBO0344719.1"/>
    </source>
</evidence>
<evidence type="ECO:0000256" key="4">
    <source>
        <dbReference type="ARBA" id="ARBA00020585"/>
    </source>
</evidence>
<dbReference type="Pfam" id="PF13632">
    <property type="entry name" value="Glyco_trans_2_3"/>
    <property type="match status" value="1"/>
</dbReference>
<dbReference type="GO" id="GO:0016758">
    <property type="term" value="F:hexosyltransferase activity"/>
    <property type="evidence" value="ECO:0007669"/>
    <property type="project" value="TreeGrafter"/>
</dbReference>
<evidence type="ECO:0000256" key="2">
    <source>
        <dbReference type="ARBA" id="ARBA00005001"/>
    </source>
</evidence>
<evidence type="ECO:0000256" key="8">
    <source>
        <dbReference type="ARBA" id="ARBA00022679"/>
    </source>
</evidence>
<dbReference type="PANTHER" id="PTHR43867">
    <property type="entry name" value="CELLULOSE SYNTHASE CATALYTIC SUBUNIT A [UDP-FORMING]"/>
    <property type="match status" value="1"/>
</dbReference>
<evidence type="ECO:0000256" key="5">
    <source>
        <dbReference type="ARBA" id="ARBA00022475"/>
    </source>
</evidence>
<dbReference type="PANTHER" id="PTHR43867:SF5">
    <property type="entry name" value="GLUCANS BIOSYNTHESIS GLUCOSYLTRANSFERASE H"/>
    <property type="match status" value="1"/>
</dbReference>
<evidence type="ECO:0000256" key="12">
    <source>
        <dbReference type="SAM" id="Phobius"/>
    </source>
</evidence>
<evidence type="ECO:0000256" key="3">
    <source>
        <dbReference type="ARBA" id="ARBA00009337"/>
    </source>
</evidence>
<dbReference type="NCBIfam" id="NF003962">
    <property type="entry name" value="PRK05454.2-5"/>
    <property type="match status" value="1"/>
</dbReference>
<evidence type="ECO:0000256" key="6">
    <source>
        <dbReference type="ARBA" id="ARBA00022519"/>
    </source>
</evidence>
<feature type="domain" description="Glycosyltransferase 2-like" evidence="13">
    <location>
        <begin position="205"/>
        <end position="405"/>
    </location>
</feature>
<keyword evidence="9 12" id="KW-0812">Transmembrane</keyword>
<dbReference type="GO" id="GO:0005886">
    <property type="term" value="C:plasma membrane"/>
    <property type="evidence" value="ECO:0007669"/>
    <property type="project" value="UniProtKB-SubCell"/>
</dbReference>
<sequence length="618" mass="67976">MRFRFRSFERNERTQAVPEAGKEGPYRVHFRRAGALLLTATLTVAAVVMFGSIVQSDGYDWLDVPRVALIAIAGFWLAWGTCTAVLGVLFDPDPRRRTEDISACRTAILMPVYNESAEPVMARLETMIRQLTDSDSASGFEVFLLSDSTRPEAVVAEQAAFARLQQRVGDLLPLYYRHREKNSGRKAGNIADFVRRSGGGYDFMLVLDADSLMRGETIIEMVRRMAAEPQMGLLQSLPQTIGMKTLFGRLLQFSSFLYGPSFARGVAALQGTAGPFWGHNALIRVEAFARSCGMQPLKGRPPFGGHVLSHDTVEAALLARDGWLVRLDPDLTGSYEEAPPNLIEYAKRDRRWCQGNLQHARVLTAPRLKLWSRAMIVQGIFSYLGSPVWLLFLLSTLAAPLFAMAPVYFDERVPFPIFPHPETSKALALLFGVVVLLIVPKASLLVRVILQGQAKRFGSILRVTLSAIIELFLTSLFAPVHMMFQTRSVLQVMMGADGGWPASAREDGGLSFLASFKASWWMAFGGIAALAYCYEASPDLLPWLMPVAIPLAVAPLLVWMSGSLFIGQKMTQAGVFLTPIEVDGDPAVQLYRRLSGEVWTGEGTTAAAEPSPLNPALA</sequence>
<keyword evidence="8" id="KW-0808">Transferase</keyword>
<keyword evidence="10 12" id="KW-1133">Transmembrane helix</keyword>
<feature type="transmembrane region" description="Helical" evidence="12">
    <location>
        <begin position="388"/>
        <end position="409"/>
    </location>
</feature>
<feature type="transmembrane region" description="Helical" evidence="12">
    <location>
        <begin position="35"/>
        <end position="55"/>
    </location>
</feature>
<evidence type="ECO:0000259" key="13">
    <source>
        <dbReference type="Pfam" id="PF13632"/>
    </source>
</evidence>
<keyword evidence="7" id="KW-0328">Glycosyltransferase</keyword>
<comment type="subcellular location">
    <subcellularLocation>
        <location evidence="1">Cell inner membrane</location>
        <topology evidence="1">Multi-pass membrane protein</topology>
    </subcellularLocation>
</comment>
<dbReference type="CDD" id="cd04191">
    <property type="entry name" value="Glucan_BSP_MdoH"/>
    <property type="match status" value="1"/>
</dbReference>
<comment type="pathway">
    <text evidence="2">Glycan metabolism; osmoregulated periplasmic glucan (OPG) biosynthesis.</text>
</comment>
<dbReference type="NCBIfam" id="NF003959">
    <property type="entry name" value="PRK05454.2-2"/>
    <property type="match status" value="1"/>
</dbReference>
<accession>A0A939EPG9</accession>
<protein>
    <recommendedName>
        <fullName evidence="4">Glucans biosynthesis glucosyltransferase H</fullName>
    </recommendedName>
</protein>
<keyword evidence="15" id="KW-1185">Reference proteome</keyword>
<dbReference type="AlphaFoldDB" id="A0A939EPG9"/>
<evidence type="ECO:0000256" key="9">
    <source>
        <dbReference type="ARBA" id="ARBA00022692"/>
    </source>
</evidence>
<dbReference type="EMBL" id="JAFLNF010000002">
    <property type="protein sequence ID" value="MBO0344719.1"/>
    <property type="molecule type" value="Genomic_DNA"/>
</dbReference>
<dbReference type="Gene3D" id="3.90.550.10">
    <property type="entry name" value="Spore Coat Polysaccharide Biosynthesis Protein SpsA, Chain A"/>
    <property type="match status" value="1"/>
</dbReference>